<name>A0A382YP93_9ZZZZ</name>
<reference evidence="1" key="1">
    <citation type="submission" date="2018-05" db="EMBL/GenBank/DDBJ databases">
        <authorList>
            <person name="Lanie J.A."/>
            <person name="Ng W.-L."/>
            <person name="Kazmierczak K.M."/>
            <person name="Andrzejewski T.M."/>
            <person name="Davidsen T.M."/>
            <person name="Wayne K.J."/>
            <person name="Tettelin H."/>
            <person name="Glass J.I."/>
            <person name="Rusch D."/>
            <person name="Podicherti R."/>
            <person name="Tsui H.-C.T."/>
            <person name="Winkler M.E."/>
        </authorList>
    </citation>
    <scope>NUCLEOTIDE SEQUENCE</scope>
</reference>
<evidence type="ECO:0000313" key="1">
    <source>
        <dbReference type="EMBL" id="SVD84851.1"/>
    </source>
</evidence>
<dbReference type="AlphaFoldDB" id="A0A382YP93"/>
<organism evidence="1">
    <name type="scientific">marine metagenome</name>
    <dbReference type="NCBI Taxonomy" id="408172"/>
    <lineage>
        <taxon>unclassified sequences</taxon>
        <taxon>metagenomes</taxon>
        <taxon>ecological metagenomes</taxon>
    </lineage>
</organism>
<gene>
    <name evidence="1" type="ORF">METZ01_LOCUS437705</name>
</gene>
<accession>A0A382YP93</accession>
<protein>
    <submittedName>
        <fullName evidence="1">Uncharacterized protein</fullName>
    </submittedName>
</protein>
<proteinExistence type="predicted"/>
<feature type="non-terminal residue" evidence="1">
    <location>
        <position position="1"/>
    </location>
</feature>
<sequence>ENKPPRVFTVGIEVTREIHDCGTLRLEPDEQVTFLAGDSEYDVTRKDWGFYATPSLNGRLTDNGLHAVLVRNRFGKFYVYLVEDKRREGLQRYLDEDQISIISWLDTDDALQDVVRGLEAIGSTR</sequence>
<dbReference type="EMBL" id="UINC01177291">
    <property type="protein sequence ID" value="SVD84851.1"/>
    <property type="molecule type" value="Genomic_DNA"/>
</dbReference>